<reference evidence="2" key="2">
    <citation type="submission" date="2022-10" db="EMBL/GenBank/DDBJ databases">
        <authorList>
            <consortium name="ENA_rothamsted_submissions"/>
            <consortium name="culmorum"/>
            <person name="King R."/>
        </authorList>
    </citation>
    <scope>NUCLEOTIDE SEQUENCE</scope>
</reference>
<protein>
    <recommendedName>
        <fullName evidence="1">DUF7869 domain-containing protein</fullName>
    </recommendedName>
</protein>
<reference evidence="2" key="1">
    <citation type="submission" date="2021-12" db="EMBL/GenBank/DDBJ databases">
        <authorList>
            <person name="King R."/>
        </authorList>
    </citation>
    <scope>NUCLEOTIDE SEQUENCE</scope>
</reference>
<dbReference type="Pfam" id="PF25273">
    <property type="entry name" value="DUF7869"/>
    <property type="match status" value="1"/>
</dbReference>
<dbReference type="PANTHER" id="PTHR34415:SF1">
    <property type="entry name" value="INTEGRASE CATALYTIC DOMAIN-CONTAINING PROTEIN"/>
    <property type="match status" value="1"/>
</dbReference>
<gene>
    <name evidence="2" type="ORF">DIATSA_LOCUS10189</name>
</gene>
<dbReference type="EMBL" id="OU893336">
    <property type="protein sequence ID" value="CAG9792679.1"/>
    <property type="molecule type" value="Genomic_DNA"/>
</dbReference>
<accession>A0A9N9RAA2</accession>
<dbReference type="InterPro" id="IPR057191">
    <property type="entry name" value="DUF7869"/>
</dbReference>
<dbReference type="AlphaFoldDB" id="A0A9N9RAA2"/>
<organism evidence="2 3">
    <name type="scientific">Diatraea saccharalis</name>
    <name type="common">sugarcane borer</name>
    <dbReference type="NCBI Taxonomy" id="40085"/>
    <lineage>
        <taxon>Eukaryota</taxon>
        <taxon>Metazoa</taxon>
        <taxon>Ecdysozoa</taxon>
        <taxon>Arthropoda</taxon>
        <taxon>Hexapoda</taxon>
        <taxon>Insecta</taxon>
        <taxon>Pterygota</taxon>
        <taxon>Neoptera</taxon>
        <taxon>Endopterygota</taxon>
        <taxon>Lepidoptera</taxon>
        <taxon>Glossata</taxon>
        <taxon>Ditrysia</taxon>
        <taxon>Pyraloidea</taxon>
        <taxon>Crambidae</taxon>
        <taxon>Crambinae</taxon>
        <taxon>Diatraea</taxon>
    </lineage>
</organism>
<feature type="domain" description="DUF7869" evidence="1">
    <location>
        <begin position="129"/>
        <end position="271"/>
    </location>
</feature>
<proteinExistence type="predicted"/>
<dbReference type="Proteomes" id="UP001153714">
    <property type="component" value="Chromosome 5"/>
</dbReference>
<name>A0A9N9RAA2_9NEOP</name>
<evidence type="ECO:0000313" key="2">
    <source>
        <dbReference type="EMBL" id="CAG9792679.1"/>
    </source>
</evidence>
<keyword evidence="3" id="KW-1185">Reference proteome</keyword>
<dbReference type="PANTHER" id="PTHR34415">
    <property type="entry name" value="INTEGRASE CATALYTIC DOMAIN-CONTAINING PROTEIN"/>
    <property type="match status" value="1"/>
</dbReference>
<dbReference type="OrthoDB" id="6779410at2759"/>
<evidence type="ECO:0000259" key="1">
    <source>
        <dbReference type="Pfam" id="PF25273"/>
    </source>
</evidence>
<evidence type="ECO:0000313" key="3">
    <source>
        <dbReference type="Proteomes" id="UP001153714"/>
    </source>
</evidence>
<sequence length="396" mass="45372">MESYPIPVTNRYARKRQRNPENWKKNVMKKLSPKTDVCSVCLQLTEKIKAEQDNGKKNELITEKRIHSLRAKAFFEKLREQCEGLITISFDFQKNLPLPKLPDQITYYSRQLYFFNLTMVVGSSNDSLGKDRVFAYCCTENQFNKDSNLVASAVYHRLTHIDKTGIRNIRLVADGCGGQNKNCIVLGACSKWLLENQNISSIELVFPVTGHSYMPADRQFGIIEKKIRKMDTIVHPDEITDVISETSTIIKLGSDCPVKDWRSSVKSVVKDTTSWPMKFKECKRFILKRSKKEGNVLIRGELFYKSDVGKAVNVCQKHKNIAMIVPQTMSDIKALNKNKLQDVKMLLKKHFGDDWVDIPTLSFYNDVLSSQSELPAPSHETNYCDEVLVETSDLRV</sequence>